<organism evidence="1 2">
    <name type="scientific">Paenibacillus pseudetheri</name>
    <dbReference type="NCBI Taxonomy" id="2897682"/>
    <lineage>
        <taxon>Bacteria</taxon>
        <taxon>Bacillati</taxon>
        <taxon>Bacillota</taxon>
        <taxon>Bacilli</taxon>
        <taxon>Bacillales</taxon>
        <taxon>Paenibacillaceae</taxon>
        <taxon>Paenibacillus</taxon>
    </lineage>
</organism>
<comment type="caution">
    <text evidence="1">The sequence shown here is derived from an EMBL/GenBank/DDBJ whole genome shotgun (WGS) entry which is preliminary data.</text>
</comment>
<evidence type="ECO:0000313" key="2">
    <source>
        <dbReference type="Proteomes" id="UP000838749"/>
    </source>
</evidence>
<name>A0ABM9BL95_9BACL</name>
<keyword evidence="2" id="KW-1185">Reference proteome</keyword>
<evidence type="ECO:0000313" key="1">
    <source>
        <dbReference type="EMBL" id="CAH1058872.1"/>
    </source>
</evidence>
<protein>
    <submittedName>
        <fullName evidence="1">Uncharacterized protein</fullName>
    </submittedName>
</protein>
<gene>
    <name evidence="1" type="ORF">PAECIP111894_05058</name>
</gene>
<reference evidence="1" key="1">
    <citation type="submission" date="2021-12" db="EMBL/GenBank/DDBJ databases">
        <authorList>
            <person name="Criscuolo A."/>
        </authorList>
    </citation>
    <scope>NUCLEOTIDE SEQUENCE</scope>
    <source>
        <strain evidence="1">CIP111894</strain>
    </source>
</reference>
<dbReference type="Proteomes" id="UP000838749">
    <property type="component" value="Unassembled WGS sequence"/>
</dbReference>
<proteinExistence type="predicted"/>
<dbReference type="EMBL" id="CAKMAB010000041">
    <property type="protein sequence ID" value="CAH1058872.1"/>
    <property type="molecule type" value="Genomic_DNA"/>
</dbReference>
<sequence length="42" mass="4911">MSMKVSDSTSISNQLQYIWGIMDMRLRCIIAYSSRSFVSKFE</sequence>
<accession>A0ABM9BL95</accession>